<proteinExistence type="predicted"/>
<name>M7TCF4_EUTLA</name>
<evidence type="ECO:0000256" key="1">
    <source>
        <dbReference type="SAM" id="SignalP"/>
    </source>
</evidence>
<dbReference type="OrthoDB" id="3836772at2759"/>
<evidence type="ECO:0000313" key="3">
    <source>
        <dbReference type="Proteomes" id="UP000012174"/>
    </source>
</evidence>
<organism evidence="2 3">
    <name type="scientific">Eutypa lata (strain UCR-EL1)</name>
    <name type="common">Grapevine dieback disease fungus</name>
    <name type="synonym">Eutypa armeniacae</name>
    <dbReference type="NCBI Taxonomy" id="1287681"/>
    <lineage>
        <taxon>Eukaryota</taxon>
        <taxon>Fungi</taxon>
        <taxon>Dikarya</taxon>
        <taxon>Ascomycota</taxon>
        <taxon>Pezizomycotina</taxon>
        <taxon>Sordariomycetes</taxon>
        <taxon>Xylariomycetidae</taxon>
        <taxon>Xylariales</taxon>
        <taxon>Diatrypaceae</taxon>
        <taxon>Eutypa</taxon>
    </lineage>
</organism>
<dbReference type="STRING" id="1287681.M7TCF4"/>
<dbReference type="HOGENOM" id="CLU_1749632_0_0_1"/>
<gene>
    <name evidence="2" type="ORF">UCREL1_8700</name>
</gene>
<dbReference type="Proteomes" id="UP000012174">
    <property type="component" value="Unassembled WGS sequence"/>
</dbReference>
<evidence type="ECO:0000313" key="2">
    <source>
        <dbReference type="EMBL" id="EMR64350.1"/>
    </source>
</evidence>
<accession>M7TCF4</accession>
<protein>
    <submittedName>
        <fullName evidence="2">Uncharacterized protein</fullName>
    </submittedName>
</protein>
<keyword evidence="1" id="KW-0732">Signal</keyword>
<feature type="chain" id="PRO_5004085466" evidence="1">
    <location>
        <begin position="19"/>
        <end position="149"/>
    </location>
</feature>
<keyword evidence="3" id="KW-1185">Reference proteome</keyword>
<dbReference type="OMA" id="DFSALEC"/>
<reference evidence="3" key="1">
    <citation type="journal article" date="2013" name="Genome Announc.">
        <title>Draft genome sequence of the grapevine dieback fungus Eutypa lata UCR-EL1.</title>
        <authorList>
            <person name="Blanco-Ulate B."/>
            <person name="Rolshausen P.E."/>
            <person name="Cantu D."/>
        </authorList>
    </citation>
    <scope>NUCLEOTIDE SEQUENCE [LARGE SCALE GENOMIC DNA]</scope>
    <source>
        <strain evidence="3">UCR-EL1</strain>
    </source>
</reference>
<dbReference type="KEGG" id="ela:UCREL1_8700"/>
<feature type="signal peptide" evidence="1">
    <location>
        <begin position="1"/>
        <end position="18"/>
    </location>
</feature>
<dbReference type="EMBL" id="KB707087">
    <property type="protein sequence ID" value="EMR64350.1"/>
    <property type="molecule type" value="Genomic_DNA"/>
</dbReference>
<dbReference type="AlphaFoldDB" id="M7TCF4"/>
<sequence length="149" mass="16255">MKLTPLIYTGLLACFGAADDGPPPPEPVAEWTLSSASRSRSENGTTCDWSLTIGDDTSGAPAEHCQFTVTADENKPCDVIQFSNIPCTAESDWVMNGGFSDYQDFMVVIVYNVREQAKAYFGFQSRALDEGSLIPKQIVQAFSTKISNR</sequence>